<keyword evidence="1" id="KW-0812">Transmembrane</keyword>
<name>A0A448T1D3_SERFO</name>
<sequence>MKTKIIIPLVILICAILAVAYYFLYLDNKTETISCESKLYFKFFVPKPEVVANYNIIINLKGDSDKDDGRGKFSITANFYDGMNKYFIRRDVITSYQVDDNGLYFFKTLYINKYARDTIPENVEKRLVPDVFAKINSLSGYTIRPAGKQGYFIYETDIPVFYCNRL</sequence>
<protein>
    <submittedName>
        <fullName evidence="2">Uncharacterized protein</fullName>
    </submittedName>
</protein>
<dbReference type="EMBL" id="LR134492">
    <property type="protein sequence ID" value="VEI73764.1"/>
    <property type="molecule type" value="Genomic_DNA"/>
</dbReference>
<proteinExistence type="predicted"/>
<keyword evidence="1" id="KW-1133">Transmembrane helix</keyword>
<evidence type="ECO:0000313" key="3">
    <source>
        <dbReference type="Proteomes" id="UP000270487"/>
    </source>
</evidence>
<organism evidence="2 3">
    <name type="scientific">Serratia fonticola</name>
    <dbReference type="NCBI Taxonomy" id="47917"/>
    <lineage>
        <taxon>Bacteria</taxon>
        <taxon>Pseudomonadati</taxon>
        <taxon>Pseudomonadota</taxon>
        <taxon>Gammaproteobacteria</taxon>
        <taxon>Enterobacterales</taxon>
        <taxon>Yersiniaceae</taxon>
        <taxon>Serratia</taxon>
    </lineage>
</organism>
<gene>
    <name evidence="2" type="ORF">NCTC13193_04328</name>
</gene>
<reference evidence="2 3" key="1">
    <citation type="submission" date="2018-12" db="EMBL/GenBank/DDBJ databases">
        <authorList>
            <consortium name="Pathogen Informatics"/>
        </authorList>
    </citation>
    <scope>NUCLEOTIDE SEQUENCE [LARGE SCALE GENOMIC DNA]</scope>
    <source>
        <strain evidence="2 3">NCTC13193</strain>
    </source>
</reference>
<evidence type="ECO:0000256" key="1">
    <source>
        <dbReference type="SAM" id="Phobius"/>
    </source>
</evidence>
<dbReference type="Proteomes" id="UP000270487">
    <property type="component" value="Chromosome"/>
</dbReference>
<dbReference type="RefSeq" id="WP_141132734.1">
    <property type="nucleotide sequence ID" value="NZ_CAMKJC010000001.1"/>
</dbReference>
<accession>A0A448T1D3</accession>
<dbReference type="AlphaFoldDB" id="A0A448T1D3"/>
<feature type="transmembrane region" description="Helical" evidence="1">
    <location>
        <begin position="6"/>
        <end position="24"/>
    </location>
</feature>
<keyword evidence="1" id="KW-0472">Membrane</keyword>
<evidence type="ECO:0000313" key="2">
    <source>
        <dbReference type="EMBL" id="VEI73764.1"/>
    </source>
</evidence>